<protein>
    <submittedName>
        <fullName evidence="8">Threonine/homoserine efflux transporter RhtA</fullName>
    </submittedName>
</protein>
<gene>
    <name evidence="8" type="ORF">SAMN05421762_3190</name>
</gene>
<dbReference type="InterPro" id="IPR000620">
    <property type="entry name" value="EamA_dom"/>
</dbReference>
<dbReference type="SUPFAM" id="SSF103481">
    <property type="entry name" value="Multidrug resistance efflux transporter EmrE"/>
    <property type="match status" value="2"/>
</dbReference>
<keyword evidence="5 6" id="KW-0472">Membrane</keyword>
<feature type="transmembrane region" description="Helical" evidence="6">
    <location>
        <begin position="148"/>
        <end position="167"/>
    </location>
</feature>
<comment type="subcellular location">
    <subcellularLocation>
        <location evidence="1">Membrane</location>
        <topology evidence="1">Multi-pass membrane protein</topology>
    </subcellularLocation>
</comment>
<dbReference type="EMBL" id="FOLX01000001">
    <property type="protein sequence ID" value="SFD01936.1"/>
    <property type="molecule type" value="Genomic_DNA"/>
</dbReference>
<proteinExistence type="inferred from homology"/>
<organism evidence="8 9">
    <name type="scientific">Pseudooceanicola nitratireducens</name>
    <dbReference type="NCBI Taxonomy" id="517719"/>
    <lineage>
        <taxon>Bacteria</taxon>
        <taxon>Pseudomonadati</taxon>
        <taxon>Pseudomonadota</taxon>
        <taxon>Alphaproteobacteria</taxon>
        <taxon>Rhodobacterales</taxon>
        <taxon>Paracoccaceae</taxon>
        <taxon>Pseudooceanicola</taxon>
    </lineage>
</organism>
<feature type="transmembrane region" description="Helical" evidence="6">
    <location>
        <begin position="67"/>
        <end position="86"/>
    </location>
</feature>
<keyword evidence="4 6" id="KW-1133">Transmembrane helix</keyword>
<feature type="transmembrane region" description="Helical" evidence="6">
    <location>
        <begin position="176"/>
        <end position="197"/>
    </location>
</feature>
<dbReference type="RefSeq" id="WP_093445893.1">
    <property type="nucleotide sequence ID" value="NZ_FNZG01000001.1"/>
</dbReference>
<feature type="transmembrane region" description="Helical" evidence="6">
    <location>
        <begin position="238"/>
        <end position="259"/>
    </location>
</feature>
<evidence type="ECO:0000313" key="9">
    <source>
        <dbReference type="Proteomes" id="UP000231644"/>
    </source>
</evidence>
<dbReference type="InterPro" id="IPR050638">
    <property type="entry name" value="AA-Vitamin_Transporters"/>
</dbReference>
<dbReference type="PANTHER" id="PTHR32322">
    <property type="entry name" value="INNER MEMBRANE TRANSPORTER"/>
    <property type="match status" value="1"/>
</dbReference>
<sequence>MDLRAIGLGLAFAFMWSSAFTSARIIVADAPPLMSLSLRFLISGLLGIAIARAMGQTWRLTRPQWKSTFIFGICQNALYLGLFFVAMQRIEASLAAIIAAAMPLFVGLAGRLFLGDRLRPVAVLGLVLGMGGVALIMGSRLTGGADPLAIGLCIIGTLALTVATLSVRGASAGGNVLMIVGLQMLVGAAALAVVAAFTEDWQVTWSTPLIVAFFYTTLVPGLAATFTWFVLVNRIGAIRAATFHFLNPFFGVLIAAIVLGEAVGLLDIFGALIIALGILAVQLSKQAQARPVPAHAAEPPAKTVS</sequence>
<feature type="transmembrane region" description="Helical" evidence="6">
    <location>
        <begin position="33"/>
        <end position="55"/>
    </location>
</feature>
<dbReference type="AlphaFoldDB" id="A0A1I1NWZ3"/>
<evidence type="ECO:0000256" key="5">
    <source>
        <dbReference type="ARBA" id="ARBA00023136"/>
    </source>
</evidence>
<evidence type="ECO:0000256" key="6">
    <source>
        <dbReference type="SAM" id="Phobius"/>
    </source>
</evidence>
<feature type="transmembrane region" description="Helical" evidence="6">
    <location>
        <begin position="209"/>
        <end position="231"/>
    </location>
</feature>
<evidence type="ECO:0000259" key="7">
    <source>
        <dbReference type="Pfam" id="PF00892"/>
    </source>
</evidence>
<feature type="transmembrane region" description="Helical" evidence="6">
    <location>
        <begin position="121"/>
        <end position="142"/>
    </location>
</feature>
<dbReference type="Gene3D" id="1.10.3730.20">
    <property type="match status" value="1"/>
</dbReference>
<feature type="transmembrane region" description="Helical" evidence="6">
    <location>
        <begin position="265"/>
        <end position="283"/>
    </location>
</feature>
<evidence type="ECO:0000256" key="1">
    <source>
        <dbReference type="ARBA" id="ARBA00004141"/>
    </source>
</evidence>
<feature type="transmembrane region" description="Helical" evidence="6">
    <location>
        <begin position="92"/>
        <end position="114"/>
    </location>
</feature>
<keyword evidence="9" id="KW-1185">Reference proteome</keyword>
<dbReference type="InterPro" id="IPR037185">
    <property type="entry name" value="EmrE-like"/>
</dbReference>
<dbReference type="OrthoDB" id="7274881at2"/>
<dbReference type="STRING" id="517719.SAMN05421762_3190"/>
<evidence type="ECO:0000256" key="4">
    <source>
        <dbReference type="ARBA" id="ARBA00022989"/>
    </source>
</evidence>
<feature type="domain" description="EamA" evidence="7">
    <location>
        <begin position="5"/>
        <end position="137"/>
    </location>
</feature>
<evidence type="ECO:0000256" key="2">
    <source>
        <dbReference type="ARBA" id="ARBA00007362"/>
    </source>
</evidence>
<dbReference type="Pfam" id="PF00892">
    <property type="entry name" value="EamA"/>
    <property type="match status" value="2"/>
</dbReference>
<keyword evidence="3 6" id="KW-0812">Transmembrane</keyword>
<accession>A0A1I1NWZ3</accession>
<feature type="domain" description="EamA" evidence="7">
    <location>
        <begin position="149"/>
        <end position="281"/>
    </location>
</feature>
<evidence type="ECO:0000313" key="8">
    <source>
        <dbReference type="EMBL" id="SFD01936.1"/>
    </source>
</evidence>
<comment type="similarity">
    <text evidence="2">Belongs to the EamA transporter family.</text>
</comment>
<reference evidence="8 9" key="1">
    <citation type="submission" date="2016-10" db="EMBL/GenBank/DDBJ databases">
        <authorList>
            <person name="de Groot N.N."/>
        </authorList>
    </citation>
    <scope>NUCLEOTIDE SEQUENCE [LARGE SCALE GENOMIC DNA]</scope>
    <source>
        <strain evidence="8 9">DSM 29619</strain>
    </source>
</reference>
<name>A0A1I1NWZ3_9RHOB</name>
<dbReference type="Proteomes" id="UP000231644">
    <property type="component" value="Unassembled WGS sequence"/>
</dbReference>
<evidence type="ECO:0000256" key="3">
    <source>
        <dbReference type="ARBA" id="ARBA00022692"/>
    </source>
</evidence>
<dbReference type="PANTHER" id="PTHR32322:SF2">
    <property type="entry name" value="EAMA DOMAIN-CONTAINING PROTEIN"/>
    <property type="match status" value="1"/>
</dbReference>
<dbReference type="GO" id="GO:0016020">
    <property type="term" value="C:membrane"/>
    <property type="evidence" value="ECO:0007669"/>
    <property type="project" value="UniProtKB-SubCell"/>
</dbReference>